<feature type="short sequence motif" description="GXSXG" evidence="4">
    <location>
        <begin position="36"/>
        <end position="40"/>
    </location>
</feature>
<accession>A0ABR7UYY4</accession>
<proteinExistence type="predicted"/>
<dbReference type="PROSITE" id="PS51635">
    <property type="entry name" value="PNPLA"/>
    <property type="match status" value="1"/>
</dbReference>
<evidence type="ECO:0000313" key="6">
    <source>
        <dbReference type="EMBL" id="MBD0776840.1"/>
    </source>
</evidence>
<dbReference type="InterPro" id="IPR016035">
    <property type="entry name" value="Acyl_Trfase/lysoPLipase"/>
</dbReference>
<evidence type="ECO:0000256" key="4">
    <source>
        <dbReference type="PROSITE-ProRule" id="PRU01161"/>
    </source>
</evidence>
<feature type="domain" description="PNPLA" evidence="5">
    <location>
        <begin position="5"/>
        <end position="163"/>
    </location>
</feature>
<dbReference type="InterPro" id="IPR002641">
    <property type="entry name" value="PNPLA_dom"/>
</dbReference>
<dbReference type="Proteomes" id="UP001166021">
    <property type="component" value="Unassembled WGS sequence"/>
</dbReference>
<keyword evidence="7" id="KW-1185">Reference proteome</keyword>
<reference evidence="6" key="1">
    <citation type="submission" date="2020-05" db="EMBL/GenBank/DDBJ databases">
        <title>The draft genome sequence of Maribacter sp. ANRC-HE7.</title>
        <authorList>
            <person name="Mu L."/>
        </authorList>
    </citation>
    <scope>NUCLEOTIDE SEQUENCE</scope>
    <source>
        <strain evidence="6">ANRC-HE7</strain>
    </source>
</reference>
<dbReference type="InterPro" id="IPR050301">
    <property type="entry name" value="NTE"/>
</dbReference>
<feature type="short sequence motif" description="GXGXXG" evidence="4">
    <location>
        <begin position="9"/>
        <end position="14"/>
    </location>
</feature>
<feature type="active site" description="Nucleophile" evidence="4">
    <location>
        <position position="38"/>
    </location>
</feature>
<evidence type="ECO:0000256" key="2">
    <source>
        <dbReference type="ARBA" id="ARBA00022963"/>
    </source>
</evidence>
<sequence>MNTGLVLSGGGMRGVAHIGVIKALEENGKYPTHISGTSAGAIVGVLYAGGIGWEEILHFFKTIPIFHTHNYALGKPGFIDSSKFYTDFKKLLPEDDFKALKMPFFVTATDIIKGSLKIFDSGEVIRPVLASASFPGVFTPTKIGGSYYIDGGVINNFPVEPLKESCDEIIGSFVNPLKKIKVEDLKHSYNIADRAYKIKISCESLVKFADCDVVVFPEKLCDFGTFDVRDIDTIFQIGYSKAKSELDSNKNNLS</sequence>
<evidence type="ECO:0000259" key="5">
    <source>
        <dbReference type="PROSITE" id="PS51635"/>
    </source>
</evidence>
<keyword evidence="1 4" id="KW-0378">Hydrolase</keyword>
<protein>
    <submittedName>
        <fullName evidence="6">Patatin-like phospholipase family protein</fullName>
    </submittedName>
</protein>
<feature type="short sequence motif" description="DGA/G" evidence="4">
    <location>
        <begin position="150"/>
        <end position="152"/>
    </location>
</feature>
<keyword evidence="3 4" id="KW-0443">Lipid metabolism</keyword>
<name>A0ABR7UYY4_9FLAO</name>
<dbReference type="Gene3D" id="3.40.1090.10">
    <property type="entry name" value="Cytosolic phospholipase A2 catalytic domain"/>
    <property type="match status" value="2"/>
</dbReference>
<dbReference type="Pfam" id="PF01734">
    <property type="entry name" value="Patatin"/>
    <property type="match status" value="1"/>
</dbReference>
<dbReference type="EMBL" id="JABTCF010000001">
    <property type="protein sequence ID" value="MBD0776840.1"/>
    <property type="molecule type" value="Genomic_DNA"/>
</dbReference>
<keyword evidence="2 4" id="KW-0442">Lipid degradation</keyword>
<comment type="caution">
    <text evidence="6">The sequence shown here is derived from an EMBL/GenBank/DDBJ whole genome shotgun (WGS) entry which is preliminary data.</text>
</comment>
<evidence type="ECO:0000256" key="3">
    <source>
        <dbReference type="ARBA" id="ARBA00023098"/>
    </source>
</evidence>
<evidence type="ECO:0000313" key="7">
    <source>
        <dbReference type="Proteomes" id="UP001166021"/>
    </source>
</evidence>
<gene>
    <name evidence="6" type="ORF">HPE56_03455</name>
</gene>
<evidence type="ECO:0000256" key="1">
    <source>
        <dbReference type="ARBA" id="ARBA00022801"/>
    </source>
</evidence>
<feature type="active site" description="Proton acceptor" evidence="4">
    <location>
        <position position="150"/>
    </location>
</feature>
<dbReference type="CDD" id="cd07205">
    <property type="entry name" value="Pat_PNPLA6_PNPLA7_NTE1_like"/>
    <property type="match status" value="1"/>
</dbReference>
<dbReference type="RefSeq" id="WP_188242350.1">
    <property type="nucleotide sequence ID" value="NZ_JABTCF010000001.1"/>
</dbReference>
<dbReference type="SUPFAM" id="SSF52151">
    <property type="entry name" value="FabD/lysophospholipase-like"/>
    <property type="match status" value="1"/>
</dbReference>
<dbReference type="PANTHER" id="PTHR14226">
    <property type="entry name" value="NEUROPATHY TARGET ESTERASE/SWISS CHEESE D.MELANOGASTER"/>
    <property type="match status" value="1"/>
</dbReference>
<organism evidence="6 7">
    <name type="scientific">Maribacter aquimaris</name>
    <dbReference type="NCBI Taxonomy" id="2737171"/>
    <lineage>
        <taxon>Bacteria</taxon>
        <taxon>Pseudomonadati</taxon>
        <taxon>Bacteroidota</taxon>
        <taxon>Flavobacteriia</taxon>
        <taxon>Flavobacteriales</taxon>
        <taxon>Flavobacteriaceae</taxon>
        <taxon>Maribacter</taxon>
    </lineage>
</organism>
<dbReference type="PANTHER" id="PTHR14226:SF78">
    <property type="entry name" value="SLR0060 PROTEIN"/>
    <property type="match status" value="1"/>
</dbReference>